<organism evidence="2 3">
    <name type="scientific">Austropuccinia psidii MF-1</name>
    <dbReference type="NCBI Taxonomy" id="1389203"/>
    <lineage>
        <taxon>Eukaryota</taxon>
        <taxon>Fungi</taxon>
        <taxon>Dikarya</taxon>
        <taxon>Basidiomycota</taxon>
        <taxon>Pucciniomycotina</taxon>
        <taxon>Pucciniomycetes</taxon>
        <taxon>Pucciniales</taxon>
        <taxon>Sphaerophragmiaceae</taxon>
        <taxon>Austropuccinia</taxon>
    </lineage>
</organism>
<dbReference type="EMBL" id="AVOT02020540">
    <property type="protein sequence ID" value="MBW0508786.1"/>
    <property type="molecule type" value="Genomic_DNA"/>
</dbReference>
<comment type="caution">
    <text evidence="2">The sequence shown here is derived from an EMBL/GenBank/DDBJ whole genome shotgun (WGS) entry which is preliminary data.</text>
</comment>
<keyword evidence="3" id="KW-1185">Reference proteome</keyword>
<feature type="domain" description="DUF4219" evidence="1">
    <location>
        <begin position="16"/>
        <end position="42"/>
    </location>
</feature>
<evidence type="ECO:0000259" key="1">
    <source>
        <dbReference type="Pfam" id="PF13961"/>
    </source>
</evidence>
<name>A0A9Q3DQU7_9BASI</name>
<accession>A0A9Q3DQU7</accession>
<dbReference type="InterPro" id="IPR025314">
    <property type="entry name" value="DUF4219"/>
</dbReference>
<dbReference type="AlphaFoldDB" id="A0A9Q3DQU7"/>
<reference evidence="2" key="1">
    <citation type="submission" date="2021-03" db="EMBL/GenBank/DDBJ databases">
        <title>Draft genome sequence of rust myrtle Austropuccinia psidii MF-1, a brazilian biotype.</title>
        <authorList>
            <person name="Quecine M.C."/>
            <person name="Pachon D.M.R."/>
            <person name="Bonatelli M.L."/>
            <person name="Correr F.H."/>
            <person name="Franceschini L.M."/>
            <person name="Leite T.F."/>
            <person name="Margarido G.R.A."/>
            <person name="Almeida C.A."/>
            <person name="Ferrarezi J.A."/>
            <person name="Labate C.A."/>
        </authorList>
    </citation>
    <scope>NUCLEOTIDE SEQUENCE</scope>
    <source>
        <strain evidence="2">MF-1</strain>
    </source>
</reference>
<dbReference type="OrthoDB" id="439192at2759"/>
<dbReference type="Proteomes" id="UP000765509">
    <property type="component" value="Unassembled WGS sequence"/>
</dbReference>
<gene>
    <name evidence="2" type="ORF">O181_048501</name>
</gene>
<evidence type="ECO:0000313" key="3">
    <source>
        <dbReference type="Proteomes" id="UP000765509"/>
    </source>
</evidence>
<dbReference type="Pfam" id="PF13961">
    <property type="entry name" value="DUF4219"/>
    <property type="match status" value="1"/>
</dbReference>
<sequence length="151" mass="17621">MLEKNTENKELNIPTLDGSNYSQWHIHMKIHLQSKDLWDLCEKSLAEDANTTAASKWKKASYEAINIIISRISDRVFLEVVNPTTTEKADLLWSKIKNQYALVRPVDRGHVWMDWQRCVYYGNLQSYIDSCQKLLMELESFSIKVPNELLS</sequence>
<protein>
    <recommendedName>
        <fullName evidence="1">DUF4219 domain-containing protein</fullName>
    </recommendedName>
</protein>
<proteinExistence type="predicted"/>
<evidence type="ECO:0000313" key="2">
    <source>
        <dbReference type="EMBL" id="MBW0508786.1"/>
    </source>
</evidence>